<feature type="compositionally biased region" description="Basic and acidic residues" evidence="1">
    <location>
        <begin position="291"/>
        <end position="303"/>
    </location>
</feature>
<sequence length="303" mass="33878">MKYFPPSKNAKYRSEINNFQQFVGESVSESWERFKRLMQKYLYQGIPRCIQIKTYYNGLDDATRLVIDASANGALLAKPYAEAFNILERISSNNQSWSDPRAIHGKGSKGFNESESFTALNLKIENLTDLVMRSMTHQSTVGASAGKANVSHIQGISCSFCVGEYRYNNCPGNPESVHYLGNAQNNENNPYSIRTTWAGGTILTLVRVEIRKETMLKYMENNDTTVQSQAVSLRNLEMQVGQLATDLKSKPKGVLPSDIKVPKRDGKEQCNALTLRSGKTLPTAHPNAQGIRKELNQDERSGL</sequence>
<dbReference type="OrthoDB" id="1305902at2759"/>
<gene>
    <name evidence="4" type="primary">LOC111025500</name>
</gene>
<dbReference type="AlphaFoldDB" id="A0A6J1DXK5"/>
<dbReference type="Proteomes" id="UP000504603">
    <property type="component" value="Unplaced"/>
</dbReference>
<dbReference type="Pfam" id="PF03732">
    <property type="entry name" value="Retrotrans_gag"/>
    <property type="match status" value="1"/>
</dbReference>
<dbReference type="InterPro" id="IPR005162">
    <property type="entry name" value="Retrotrans_gag_dom"/>
</dbReference>
<evidence type="ECO:0000313" key="3">
    <source>
        <dbReference type="Proteomes" id="UP000504603"/>
    </source>
</evidence>
<reference evidence="4" key="1">
    <citation type="submission" date="2025-08" db="UniProtKB">
        <authorList>
            <consortium name="RefSeq"/>
        </authorList>
    </citation>
    <scope>IDENTIFICATION</scope>
    <source>
        <strain evidence="4">OHB3-1</strain>
    </source>
</reference>
<protein>
    <submittedName>
        <fullName evidence="4">Uncharacterized protein LOC111025500</fullName>
    </submittedName>
</protein>
<dbReference type="PANTHER" id="PTHR33223">
    <property type="entry name" value="CCHC-TYPE DOMAIN-CONTAINING PROTEIN"/>
    <property type="match status" value="1"/>
</dbReference>
<accession>A0A6J1DXK5</accession>
<keyword evidence="3" id="KW-1185">Reference proteome</keyword>
<feature type="domain" description="Retrotransposon gag" evidence="2">
    <location>
        <begin position="2"/>
        <end position="60"/>
    </location>
</feature>
<evidence type="ECO:0000313" key="4">
    <source>
        <dbReference type="RefSeq" id="XP_022159060.1"/>
    </source>
</evidence>
<dbReference type="PANTHER" id="PTHR33223:SF6">
    <property type="entry name" value="CCHC-TYPE DOMAIN-CONTAINING PROTEIN"/>
    <property type="match status" value="1"/>
</dbReference>
<dbReference type="KEGG" id="mcha:111025500"/>
<dbReference type="GeneID" id="111025500"/>
<feature type="region of interest" description="Disordered" evidence="1">
    <location>
        <begin position="276"/>
        <end position="303"/>
    </location>
</feature>
<evidence type="ECO:0000259" key="2">
    <source>
        <dbReference type="Pfam" id="PF03732"/>
    </source>
</evidence>
<proteinExistence type="predicted"/>
<evidence type="ECO:0000256" key="1">
    <source>
        <dbReference type="SAM" id="MobiDB-lite"/>
    </source>
</evidence>
<organism evidence="3 4">
    <name type="scientific">Momordica charantia</name>
    <name type="common">Bitter gourd</name>
    <name type="synonym">Balsam pear</name>
    <dbReference type="NCBI Taxonomy" id="3673"/>
    <lineage>
        <taxon>Eukaryota</taxon>
        <taxon>Viridiplantae</taxon>
        <taxon>Streptophyta</taxon>
        <taxon>Embryophyta</taxon>
        <taxon>Tracheophyta</taxon>
        <taxon>Spermatophyta</taxon>
        <taxon>Magnoliopsida</taxon>
        <taxon>eudicotyledons</taxon>
        <taxon>Gunneridae</taxon>
        <taxon>Pentapetalae</taxon>
        <taxon>rosids</taxon>
        <taxon>fabids</taxon>
        <taxon>Cucurbitales</taxon>
        <taxon>Cucurbitaceae</taxon>
        <taxon>Momordiceae</taxon>
        <taxon>Momordica</taxon>
    </lineage>
</organism>
<dbReference type="RefSeq" id="XP_022159060.1">
    <property type="nucleotide sequence ID" value="XM_022303368.1"/>
</dbReference>
<name>A0A6J1DXK5_MOMCH</name>